<organism evidence="1">
    <name type="scientific">marine sediment metagenome</name>
    <dbReference type="NCBI Taxonomy" id="412755"/>
    <lineage>
        <taxon>unclassified sequences</taxon>
        <taxon>metagenomes</taxon>
        <taxon>ecological metagenomes</taxon>
    </lineage>
</organism>
<gene>
    <name evidence="1" type="ORF">LCGC14_0501170</name>
</gene>
<reference evidence="1" key="1">
    <citation type="journal article" date="2015" name="Nature">
        <title>Complex archaea that bridge the gap between prokaryotes and eukaryotes.</title>
        <authorList>
            <person name="Spang A."/>
            <person name="Saw J.H."/>
            <person name="Jorgensen S.L."/>
            <person name="Zaremba-Niedzwiedzka K."/>
            <person name="Martijn J."/>
            <person name="Lind A.E."/>
            <person name="van Eijk R."/>
            <person name="Schleper C."/>
            <person name="Guy L."/>
            <person name="Ettema T.J."/>
        </authorList>
    </citation>
    <scope>NUCLEOTIDE SEQUENCE</scope>
</reference>
<protein>
    <submittedName>
        <fullName evidence="1">Uncharacterized protein</fullName>
    </submittedName>
</protein>
<evidence type="ECO:0000313" key="1">
    <source>
        <dbReference type="EMBL" id="KKN63527.1"/>
    </source>
</evidence>
<name>A0A0F9SMD0_9ZZZZ</name>
<dbReference type="EMBL" id="LAZR01000587">
    <property type="protein sequence ID" value="KKN63527.1"/>
    <property type="molecule type" value="Genomic_DNA"/>
</dbReference>
<accession>A0A0F9SMD0</accession>
<proteinExistence type="predicted"/>
<comment type="caution">
    <text evidence="1">The sequence shown here is derived from an EMBL/GenBank/DDBJ whole genome shotgun (WGS) entry which is preliminary data.</text>
</comment>
<sequence>MNDTKAFIAIDHGTSGIDLRHLGKLNLIIARPIEIHHKSNGDLEDKPSFCIVMASSMITVAGEISLKMLNDGLADIGYKIVRK</sequence>
<dbReference type="AlphaFoldDB" id="A0A0F9SMD0"/>